<evidence type="ECO:0000256" key="1">
    <source>
        <dbReference type="SAM" id="MobiDB-lite"/>
    </source>
</evidence>
<proteinExistence type="predicted"/>
<evidence type="ECO:0000313" key="2">
    <source>
        <dbReference type="EMBL" id="CEJ92445.1"/>
    </source>
</evidence>
<dbReference type="AlphaFoldDB" id="A0A0A1TMK5"/>
<sequence>MCKATAITEQCSQCNEKVIVTLVSQPYDQSECRPETDTRHCPNGSTIVDDEGNNPTNWKLKVLVQTKSNYNQCGHLGHVPFNHGKDHLNAVRHSAWADVCKSIGWELRTYQAPDEVRH</sequence>
<dbReference type="HOGENOM" id="CLU_2147614_0_0_1"/>
<dbReference type="EMBL" id="CDHN01000004">
    <property type="protein sequence ID" value="CEJ92445.1"/>
    <property type="molecule type" value="Genomic_DNA"/>
</dbReference>
<evidence type="ECO:0000313" key="3">
    <source>
        <dbReference type="Proteomes" id="UP000039046"/>
    </source>
</evidence>
<dbReference type="Proteomes" id="UP000039046">
    <property type="component" value="Unassembled WGS sequence"/>
</dbReference>
<protein>
    <submittedName>
        <fullName evidence="2">Uncharacterized protein</fullName>
    </submittedName>
</protein>
<organism evidence="2 3">
    <name type="scientific">[Torrubiella] hemipterigena</name>
    <dbReference type="NCBI Taxonomy" id="1531966"/>
    <lineage>
        <taxon>Eukaryota</taxon>
        <taxon>Fungi</taxon>
        <taxon>Dikarya</taxon>
        <taxon>Ascomycota</taxon>
        <taxon>Pezizomycotina</taxon>
        <taxon>Sordariomycetes</taxon>
        <taxon>Hypocreomycetidae</taxon>
        <taxon>Hypocreales</taxon>
        <taxon>Clavicipitaceae</taxon>
        <taxon>Clavicipitaceae incertae sedis</taxon>
        <taxon>'Torrubiella' clade</taxon>
    </lineage>
</organism>
<accession>A0A0A1TMK5</accession>
<feature type="region of interest" description="Disordered" evidence="1">
    <location>
        <begin position="33"/>
        <end position="53"/>
    </location>
</feature>
<reference evidence="2 3" key="1">
    <citation type="journal article" date="2015" name="Genome Announc.">
        <title>Draft Genome Sequence and Gene Annotation of the Entomopathogenic Fungus Verticillium hemipterigenum.</title>
        <authorList>
            <person name="Horn F."/>
            <person name="Habel A."/>
            <person name="Scharf D.H."/>
            <person name="Dworschak J."/>
            <person name="Brakhage A.A."/>
            <person name="Guthke R."/>
            <person name="Hertweck C."/>
            <person name="Linde J."/>
        </authorList>
    </citation>
    <scope>NUCLEOTIDE SEQUENCE [LARGE SCALE GENOMIC DNA]</scope>
</reference>
<gene>
    <name evidence="2" type="ORF">VHEMI08098</name>
</gene>
<name>A0A0A1TMK5_9HYPO</name>
<keyword evidence="3" id="KW-1185">Reference proteome</keyword>